<evidence type="ECO:0000313" key="4">
    <source>
        <dbReference type="EMBL" id="MBI1493908.1"/>
    </source>
</evidence>
<dbReference type="GO" id="GO:0008721">
    <property type="term" value="F:D-serine ammonia-lyase activity"/>
    <property type="evidence" value="ECO:0007669"/>
    <property type="project" value="TreeGrafter"/>
</dbReference>
<dbReference type="Proteomes" id="UP000640583">
    <property type="component" value="Unassembled WGS sequence"/>
</dbReference>
<sequence length="365" mass="39054">MNFATLETPALILDIDRLTSNTTKMIARCADMGVTLRPHLKTAKSAEVAKIATGGRMGTVTVSTLQEAEYFARAGFDDILYAVGITPNKFARVERIQEETGKTIVLSVDSVDMARAIVDRGLSCPVLVEVDCGEHRGGIDCDDGAILEIAQILGPNFKGIMSHAGHSYSTDQITRVQQIAEDEVRAAVRAAEQVQAAGIMVEVVSIGSTPTVLHTNSLEGITEVRAGIYMVWDLCQVGRNMCSLDDLAITVLATVVGHNRKAGVLTVDAGALAMSKDIGTQNHMPDAGYGLLCDPHSLAPLNLRIDGVHQEHGTVHVNNADDFARLPIGSQVRILPGHACLTSAGGYGRFHVTNGEIWDRCDGWS</sequence>
<dbReference type="InterPro" id="IPR051466">
    <property type="entry name" value="D-amino_acid_metab_enzyme"/>
</dbReference>
<dbReference type="Gene3D" id="3.20.20.10">
    <property type="entry name" value="Alanine racemase"/>
    <property type="match status" value="1"/>
</dbReference>
<proteinExistence type="inferred from homology"/>
<dbReference type="InterPro" id="IPR026956">
    <property type="entry name" value="D-ser_dehydrat-like_dom"/>
</dbReference>
<dbReference type="PANTHER" id="PTHR28004:SF2">
    <property type="entry name" value="D-SERINE DEHYDRATASE"/>
    <property type="match status" value="1"/>
</dbReference>
<accession>A0A8J7IW82</accession>
<protein>
    <submittedName>
        <fullName evidence="4">Alanine racemase</fullName>
    </submittedName>
</protein>
<evidence type="ECO:0000256" key="2">
    <source>
        <dbReference type="ARBA" id="ARBA00023239"/>
    </source>
</evidence>
<gene>
    <name evidence="4" type="ORF">H1D41_09705</name>
</gene>
<dbReference type="InterPro" id="IPR042208">
    <property type="entry name" value="D-ser_dehydrat-like_sf"/>
</dbReference>
<keyword evidence="2" id="KW-0456">Lyase</keyword>
<dbReference type="Gene3D" id="2.40.37.20">
    <property type="entry name" value="D-serine dehydratase-like domain"/>
    <property type="match status" value="1"/>
</dbReference>
<comment type="caution">
    <text evidence="4">The sequence shown here is derived from an EMBL/GenBank/DDBJ whole genome shotgun (WGS) entry which is preliminary data.</text>
</comment>
<keyword evidence="5" id="KW-1185">Reference proteome</keyword>
<dbReference type="PANTHER" id="PTHR28004">
    <property type="entry name" value="ZGC:162816-RELATED"/>
    <property type="match status" value="1"/>
</dbReference>
<name>A0A8J7IW82_9RHOB</name>
<dbReference type="GO" id="GO:0036088">
    <property type="term" value="P:D-serine catabolic process"/>
    <property type="evidence" value="ECO:0007669"/>
    <property type="project" value="TreeGrafter"/>
</dbReference>
<dbReference type="EMBL" id="JADCKQ010000006">
    <property type="protein sequence ID" value="MBI1493908.1"/>
    <property type="molecule type" value="Genomic_DNA"/>
</dbReference>
<reference evidence="4" key="1">
    <citation type="submission" date="2020-10" db="EMBL/GenBank/DDBJ databases">
        <title>Paenihalocynthiibacter styelae gen. nov., sp. nov., isolated from stalked sea squirt Styela clava.</title>
        <authorList>
            <person name="Kim Y.-O."/>
            <person name="Yoon J.-H."/>
        </authorList>
    </citation>
    <scope>NUCLEOTIDE SEQUENCE</scope>
    <source>
        <strain evidence="4">MYP1-1</strain>
    </source>
</reference>
<evidence type="ECO:0000313" key="5">
    <source>
        <dbReference type="Proteomes" id="UP000640583"/>
    </source>
</evidence>
<feature type="domain" description="D-serine dehydratase-like" evidence="3">
    <location>
        <begin position="248"/>
        <end position="354"/>
    </location>
</feature>
<evidence type="ECO:0000259" key="3">
    <source>
        <dbReference type="SMART" id="SM01119"/>
    </source>
</evidence>
<dbReference type="InterPro" id="IPR001608">
    <property type="entry name" value="Ala_racemase_N"/>
</dbReference>
<dbReference type="InterPro" id="IPR029066">
    <property type="entry name" value="PLP-binding_barrel"/>
</dbReference>
<comment type="similarity">
    <text evidence="1">Belongs to the DSD1 family.</text>
</comment>
<organism evidence="4 5">
    <name type="scientific">Halocynthiibacter styelae</name>
    <dbReference type="NCBI Taxonomy" id="2761955"/>
    <lineage>
        <taxon>Bacteria</taxon>
        <taxon>Pseudomonadati</taxon>
        <taxon>Pseudomonadota</taxon>
        <taxon>Alphaproteobacteria</taxon>
        <taxon>Rhodobacterales</taxon>
        <taxon>Paracoccaceae</taxon>
        <taxon>Halocynthiibacter</taxon>
    </lineage>
</organism>
<dbReference type="AlphaFoldDB" id="A0A8J7IW82"/>
<dbReference type="Pfam" id="PF01168">
    <property type="entry name" value="Ala_racemase_N"/>
    <property type="match status" value="1"/>
</dbReference>
<dbReference type="Pfam" id="PF14031">
    <property type="entry name" value="D-ser_dehydrat"/>
    <property type="match status" value="1"/>
</dbReference>
<dbReference type="RefSeq" id="WP_228848715.1">
    <property type="nucleotide sequence ID" value="NZ_JADCKQ010000006.1"/>
</dbReference>
<evidence type="ECO:0000256" key="1">
    <source>
        <dbReference type="ARBA" id="ARBA00005323"/>
    </source>
</evidence>
<dbReference type="SMART" id="SM01119">
    <property type="entry name" value="D-ser_dehydrat"/>
    <property type="match status" value="1"/>
</dbReference>
<dbReference type="SUPFAM" id="SSF51419">
    <property type="entry name" value="PLP-binding barrel"/>
    <property type="match status" value="1"/>
</dbReference>